<evidence type="ECO:0008006" key="3">
    <source>
        <dbReference type="Google" id="ProtNLM"/>
    </source>
</evidence>
<dbReference type="AlphaFoldDB" id="A0A645BZL4"/>
<keyword evidence="1" id="KW-0812">Transmembrane</keyword>
<gene>
    <name evidence="2" type="ORF">SDC9_117663</name>
</gene>
<protein>
    <recommendedName>
        <fullName evidence="3">DUF2178 domain-containing protein</fullName>
    </recommendedName>
</protein>
<accession>A0A645BZL4</accession>
<evidence type="ECO:0000256" key="1">
    <source>
        <dbReference type="SAM" id="Phobius"/>
    </source>
</evidence>
<feature type="transmembrane region" description="Helical" evidence="1">
    <location>
        <begin position="100"/>
        <end position="119"/>
    </location>
</feature>
<comment type="caution">
    <text evidence="2">The sequence shown here is derived from an EMBL/GenBank/DDBJ whole genome shotgun (WGS) entry which is preliminary data.</text>
</comment>
<keyword evidence="1" id="KW-0472">Membrane</keyword>
<feature type="transmembrane region" description="Helical" evidence="1">
    <location>
        <begin position="25"/>
        <end position="45"/>
    </location>
</feature>
<feature type="transmembrane region" description="Helical" evidence="1">
    <location>
        <begin position="69"/>
        <end position="88"/>
    </location>
</feature>
<proteinExistence type="predicted"/>
<sequence length="134" mass="15455">MQTPSPTHDEITPHESTPEVVGRSWALINLIASLIGVLLTIILLFSKHEKEEENEENQEVKDEFERKRIYKVIGVIVAVVSIIVFLLTENITLPMKLVDKYTLLMIAFALGNIVCFYFGRKWHEVEDEEVEEQN</sequence>
<reference evidence="2" key="1">
    <citation type="submission" date="2019-08" db="EMBL/GenBank/DDBJ databases">
        <authorList>
            <person name="Kucharzyk K."/>
            <person name="Murdoch R.W."/>
            <person name="Higgins S."/>
            <person name="Loffler F."/>
        </authorList>
    </citation>
    <scope>NUCLEOTIDE SEQUENCE</scope>
</reference>
<evidence type="ECO:0000313" key="2">
    <source>
        <dbReference type="EMBL" id="MPM70705.1"/>
    </source>
</evidence>
<name>A0A645BZL4_9ZZZZ</name>
<organism evidence="2">
    <name type="scientific">bioreactor metagenome</name>
    <dbReference type="NCBI Taxonomy" id="1076179"/>
    <lineage>
        <taxon>unclassified sequences</taxon>
        <taxon>metagenomes</taxon>
        <taxon>ecological metagenomes</taxon>
    </lineage>
</organism>
<dbReference type="EMBL" id="VSSQ01023634">
    <property type="protein sequence ID" value="MPM70705.1"/>
    <property type="molecule type" value="Genomic_DNA"/>
</dbReference>
<keyword evidence="1" id="KW-1133">Transmembrane helix</keyword>